<feature type="region of interest" description="Disordered" evidence="1">
    <location>
        <begin position="1"/>
        <end position="21"/>
    </location>
</feature>
<evidence type="ECO:0000313" key="3">
    <source>
        <dbReference type="Proteomes" id="UP001174997"/>
    </source>
</evidence>
<keyword evidence="3" id="KW-1185">Reference proteome</keyword>
<comment type="caution">
    <text evidence="2">The sequence shown here is derived from an EMBL/GenBank/DDBJ whole genome shotgun (WGS) entry which is preliminary data.</text>
</comment>
<feature type="compositionally biased region" description="Polar residues" evidence="1">
    <location>
        <begin position="1"/>
        <end position="10"/>
    </location>
</feature>
<organism evidence="2 3">
    <name type="scientific">Cercophora samala</name>
    <dbReference type="NCBI Taxonomy" id="330535"/>
    <lineage>
        <taxon>Eukaryota</taxon>
        <taxon>Fungi</taxon>
        <taxon>Dikarya</taxon>
        <taxon>Ascomycota</taxon>
        <taxon>Pezizomycotina</taxon>
        <taxon>Sordariomycetes</taxon>
        <taxon>Sordariomycetidae</taxon>
        <taxon>Sordariales</taxon>
        <taxon>Lasiosphaeriaceae</taxon>
        <taxon>Cercophora</taxon>
    </lineage>
</organism>
<accession>A0AA39ZC07</accession>
<dbReference type="EMBL" id="JAULSY010000060">
    <property type="protein sequence ID" value="KAK0668171.1"/>
    <property type="molecule type" value="Genomic_DNA"/>
</dbReference>
<dbReference type="Proteomes" id="UP001174997">
    <property type="component" value="Unassembled WGS sequence"/>
</dbReference>
<name>A0AA39ZC07_9PEZI</name>
<sequence>MNNHDPSGDSSGPMANFTNPFAPPPGDLNILQVVADLEQIALRDVDQGGLGIQSRQDLNKALDLAAEYHCGPKLHQQGYQPKDVCSDAFTLLTFEKLFCDFDRPFGWASEAAELLKNPAGRPSSIQYELLFQGLQRPQEESNQSPASTGLSQELPRADPESSPSVAQNDGFADAQVDQQGPPQPSAMSDEASEQDIYQASPVRGVECVRRVVHEEAPPRAPPAVGTPVHRTDDLHVRCLGSISMTGPEWTFEPDELNMVNQLYRSYRHPGTYPTHAVLEAMSLHFGRNIQASRQNPSLGPWETLIPPKLFCGWFYGQDGSIMRQFVDPDTGVFLSHTDVKIWVRFYYDSLTSSVTFVKLCLGPAAMNTVRNSNRFSMNPYQVNALRDCFLALKINILERGRHSAVSVFRHNPARLFYRPFSVSERVDAAFPPVAPAPIVDQDGPLPPMDEAKIRDELGALVRHSWLVSKSAQILFVEVVDLFGRHLGECSTPADALVDKFCEVYQDTVGTMQQSAANGGCVLPKDIGRFQPYVMIPMTLAKKLKALVPPGRRE</sequence>
<evidence type="ECO:0000313" key="2">
    <source>
        <dbReference type="EMBL" id="KAK0668171.1"/>
    </source>
</evidence>
<reference evidence="2" key="1">
    <citation type="submission" date="2023-06" db="EMBL/GenBank/DDBJ databases">
        <title>Genome-scale phylogeny and comparative genomics of the fungal order Sordariales.</title>
        <authorList>
            <consortium name="Lawrence Berkeley National Laboratory"/>
            <person name="Hensen N."/>
            <person name="Bonometti L."/>
            <person name="Westerberg I."/>
            <person name="Brannstrom I.O."/>
            <person name="Guillou S."/>
            <person name="Cros-Aarteil S."/>
            <person name="Calhoun S."/>
            <person name="Haridas S."/>
            <person name="Kuo A."/>
            <person name="Mondo S."/>
            <person name="Pangilinan J."/>
            <person name="Riley R."/>
            <person name="Labutti K."/>
            <person name="Andreopoulos B."/>
            <person name="Lipzen A."/>
            <person name="Chen C."/>
            <person name="Yanf M."/>
            <person name="Daum C."/>
            <person name="Ng V."/>
            <person name="Clum A."/>
            <person name="Steindorff A."/>
            <person name="Ohm R."/>
            <person name="Martin F."/>
            <person name="Silar P."/>
            <person name="Natvig D."/>
            <person name="Lalanne C."/>
            <person name="Gautier V."/>
            <person name="Ament-Velasquez S.L."/>
            <person name="Kruys A."/>
            <person name="Hutchinson M.I."/>
            <person name="Powell A.J."/>
            <person name="Barry K."/>
            <person name="Miller A.N."/>
            <person name="Grigoriev I.V."/>
            <person name="Debuchy R."/>
            <person name="Gladieux P."/>
            <person name="Thoren M.H."/>
            <person name="Johannesson H."/>
        </authorList>
    </citation>
    <scope>NUCLEOTIDE SEQUENCE</scope>
    <source>
        <strain evidence="2">CBS 307.81</strain>
    </source>
</reference>
<feature type="region of interest" description="Disordered" evidence="1">
    <location>
        <begin position="135"/>
        <end position="199"/>
    </location>
</feature>
<protein>
    <submittedName>
        <fullName evidence="2">Uncharacterized protein</fullName>
    </submittedName>
</protein>
<dbReference type="AlphaFoldDB" id="A0AA39ZC07"/>
<feature type="compositionally biased region" description="Polar residues" evidence="1">
    <location>
        <begin position="140"/>
        <end position="151"/>
    </location>
</feature>
<evidence type="ECO:0000256" key="1">
    <source>
        <dbReference type="SAM" id="MobiDB-lite"/>
    </source>
</evidence>
<gene>
    <name evidence="2" type="ORF">QBC41DRAFT_337770</name>
</gene>
<proteinExistence type="predicted"/>